<dbReference type="Pfam" id="PF00571">
    <property type="entry name" value="CBS"/>
    <property type="match status" value="2"/>
</dbReference>
<name>A0A2M7T514_9ACTN</name>
<organism evidence="4 5">
    <name type="scientific">Candidatus Aquicultor secundus</name>
    <dbReference type="NCBI Taxonomy" id="1973895"/>
    <lineage>
        <taxon>Bacteria</taxon>
        <taxon>Bacillati</taxon>
        <taxon>Actinomycetota</taxon>
        <taxon>Candidatus Aquicultoria</taxon>
        <taxon>Candidatus Aquicultorales</taxon>
        <taxon>Candidatus Aquicultoraceae</taxon>
        <taxon>Candidatus Aquicultor</taxon>
    </lineage>
</organism>
<dbReference type="InterPro" id="IPR051257">
    <property type="entry name" value="Diverse_CBS-Domain"/>
</dbReference>
<dbReference type="InterPro" id="IPR046342">
    <property type="entry name" value="CBS_dom_sf"/>
</dbReference>
<comment type="caution">
    <text evidence="4">The sequence shown here is derived from an EMBL/GenBank/DDBJ whole genome shotgun (WGS) entry which is preliminary data.</text>
</comment>
<dbReference type="InterPro" id="IPR000644">
    <property type="entry name" value="CBS_dom"/>
</dbReference>
<evidence type="ECO:0000256" key="1">
    <source>
        <dbReference type="ARBA" id="ARBA00023122"/>
    </source>
</evidence>
<keyword evidence="1 2" id="KW-0129">CBS domain</keyword>
<dbReference type="SUPFAM" id="SSF54631">
    <property type="entry name" value="CBS-domain pair"/>
    <property type="match status" value="1"/>
</dbReference>
<dbReference type="AlphaFoldDB" id="A0A2M7T514"/>
<evidence type="ECO:0000259" key="3">
    <source>
        <dbReference type="PROSITE" id="PS51371"/>
    </source>
</evidence>
<proteinExistence type="predicted"/>
<feature type="domain" description="CBS" evidence="3">
    <location>
        <begin position="7"/>
        <end position="63"/>
    </location>
</feature>
<feature type="domain" description="CBS" evidence="3">
    <location>
        <begin position="72"/>
        <end position="131"/>
    </location>
</feature>
<dbReference type="EMBL" id="PFNG01000262">
    <property type="protein sequence ID" value="PIZ34875.1"/>
    <property type="molecule type" value="Genomic_DNA"/>
</dbReference>
<protein>
    <submittedName>
        <fullName evidence="4">CBS domain-containing protein</fullName>
    </submittedName>
</protein>
<evidence type="ECO:0000313" key="4">
    <source>
        <dbReference type="EMBL" id="PIZ34875.1"/>
    </source>
</evidence>
<dbReference type="PROSITE" id="PS51371">
    <property type="entry name" value="CBS"/>
    <property type="match status" value="2"/>
</dbReference>
<dbReference type="Proteomes" id="UP000230956">
    <property type="component" value="Unassembled WGS sequence"/>
</dbReference>
<gene>
    <name evidence="4" type="ORF">COY37_11300</name>
</gene>
<dbReference type="SMART" id="SM00116">
    <property type="entry name" value="CBS"/>
    <property type="match status" value="2"/>
</dbReference>
<dbReference type="CDD" id="cd04622">
    <property type="entry name" value="CBS_pair_HRP1_like"/>
    <property type="match status" value="1"/>
</dbReference>
<evidence type="ECO:0000256" key="2">
    <source>
        <dbReference type="PROSITE-ProRule" id="PRU00703"/>
    </source>
</evidence>
<dbReference type="PANTHER" id="PTHR43080">
    <property type="entry name" value="CBS DOMAIN-CONTAINING PROTEIN CBSX3, MITOCHONDRIAL"/>
    <property type="match status" value="1"/>
</dbReference>
<dbReference type="Gene3D" id="3.10.580.10">
    <property type="entry name" value="CBS-domain"/>
    <property type="match status" value="1"/>
</dbReference>
<reference evidence="5" key="1">
    <citation type="submission" date="2017-09" db="EMBL/GenBank/DDBJ databases">
        <title>Depth-based differentiation of microbial function through sediment-hosted aquifers and enrichment of novel symbionts in the deep terrestrial subsurface.</title>
        <authorList>
            <person name="Probst A.J."/>
            <person name="Ladd B."/>
            <person name="Jarett J.K."/>
            <person name="Geller-Mcgrath D.E."/>
            <person name="Sieber C.M.K."/>
            <person name="Emerson J.B."/>
            <person name="Anantharaman K."/>
            <person name="Thomas B.C."/>
            <person name="Malmstrom R."/>
            <person name="Stieglmeier M."/>
            <person name="Klingl A."/>
            <person name="Woyke T."/>
            <person name="Ryan C.M."/>
            <person name="Banfield J.F."/>
        </authorList>
    </citation>
    <scope>NUCLEOTIDE SEQUENCE [LARGE SCALE GENOMIC DNA]</scope>
</reference>
<accession>A0A2M7T514</accession>
<evidence type="ECO:0000313" key="5">
    <source>
        <dbReference type="Proteomes" id="UP000230956"/>
    </source>
</evidence>
<dbReference type="PANTHER" id="PTHR43080:SF2">
    <property type="entry name" value="CBS DOMAIN-CONTAINING PROTEIN"/>
    <property type="match status" value="1"/>
</dbReference>
<sequence length="145" mass="15722">MNVSDIMTKNPESAQVTDSIMNIASMMRDIDVGFMPILDGNILIGVVTDRDIVIRAVADGMDIENTSVGEIMSSDLHVVSPDTDLDEAAHIMEEFKIRRLPVVDQDGLLVGILSLGDIAVRSQNIEEAGEVLEQVSEPSRPEMAA</sequence>